<evidence type="ECO:0000256" key="1">
    <source>
        <dbReference type="SAM" id="Phobius"/>
    </source>
</evidence>
<organism evidence="2 3">
    <name type="scientific">Thermomonospora echinospora</name>
    <dbReference type="NCBI Taxonomy" id="1992"/>
    <lineage>
        <taxon>Bacteria</taxon>
        <taxon>Bacillati</taxon>
        <taxon>Actinomycetota</taxon>
        <taxon>Actinomycetes</taxon>
        <taxon>Streptosporangiales</taxon>
        <taxon>Thermomonosporaceae</taxon>
        <taxon>Thermomonospora</taxon>
    </lineage>
</organism>
<dbReference type="InterPro" id="IPR009339">
    <property type="entry name" value="DUF998"/>
</dbReference>
<evidence type="ECO:0000313" key="3">
    <source>
        <dbReference type="Proteomes" id="UP000236723"/>
    </source>
</evidence>
<feature type="transmembrane region" description="Helical" evidence="1">
    <location>
        <begin position="139"/>
        <end position="159"/>
    </location>
</feature>
<keyword evidence="1" id="KW-0472">Membrane</keyword>
<feature type="transmembrane region" description="Helical" evidence="1">
    <location>
        <begin position="100"/>
        <end position="119"/>
    </location>
</feature>
<feature type="transmembrane region" description="Helical" evidence="1">
    <location>
        <begin position="198"/>
        <end position="220"/>
    </location>
</feature>
<evidence type="ECO:0008006" key="4">
    <source>
        <dbReference type="Google" id="ProtNLM"/>
    </source>
</evidence>
<reference evidence="3" key="1">
    <citation type="submission" date="2016-10" db="EMBL/GenBank/DDBJ databases">
        <authorList>
            <person name="Varghese N."/>
            <person name="Submissions S."/>
        </authorList>
    </citation>
    <scope>NUCLEOTIDE SEQUENCE [LARGE SCALE GENOMIC DNA]</scope>
    <source>
        <strain evidence="3">DSM 43163</strain>
    </source>
</reference>
<evidence type="ECO:0000313" key="2">
    <source>
        <dbReference type="EMBL" id="SEG76906.1"/>
    </source>
</evidence>
<keyword evidence="1" id="KW-1133">Transmembrane helix</keyword>
<protein>
    <recommendedName>
        <fullName evidence="4">DUF998 domain-containing protein</fullName>
    </recommendedName>
</protein>
<feature type="transmembrane region" description="Helical" evidence="1">
    <location>
        <begin position="171"/>
        <end position="192"/>
    </location>
</feature>
<dbReference type="OrthoDB" id="8159487at2"/>
<dbReference type="RefSeq" id="WP_103940325.1">
    <property type="nucleotide sequence ID" value="NZ_FNVO01000011.1"/>
</dbReference>
<feature type="transmembrane region" description="Helical" evidence="1">
    <location>
        <begin position="66"/>
        <end position="88"/>
    </location>
</feature>
<dbReference type="AlphaFoldDB" id="A0A1H6CWW6"/>
<dbReference type="Proteomes" id="UP000236723">
    <property type="component" value="Unassembled WGS sequence"/>
</dbReference>
<keyword evidence="3" id="KW-1185">Reference proteome</keyword>
<sequence length="226" mass="23508">MTSLTTTPLAAPALPAVSADRTTRTLLAGGVIAGPLFVTVVLAQALTRDGFDPRRHPLSLLGLGDLGWIQIADFVLAGLLFLGAAVGLRRALHPGRGGTWGPLLVGVIGLSMVWAGVFVADPYQGYPVGVPEQATWHGALHNIAPALSGLAQGAACLVMARRYAGLKRRGWAAYCVITMVAGLVLNHAAMAVGDFRLMLAGGVIAWLWVSVVIADVLTGLRPAARH</sequence>
<feature type="transmembrane region" description="Helical" evidence="1">
    <location>
        <begin position="26"/>
        <end position="46"/>
    </location>
</feature>
<dbReference type="EMBL" id="FNVO01000011">
    <property type="protein sequence ID" value="SEG76906.1"/>
    <property type="molecule type" value="Genomic_DNA"/>
</dbReference>
<accession>A0A1H6CWW6</accession>
<gene>
    <name evidence="2" type="ORF">SAMN04489712_111223</name>
</gene>
<proteinExistence type="predicted"/>
<keyword evidence="1" id="KW-0812">Transmembrane</keyword>
<dbReference type="Pfam" id="PF06197">
    <property type="entry name" value="DUF998"/>
    <property type="match status" value="1"/>
</dbReference>
<name>A0A1H6CWW6_9ACTN</name>